<dbReference type="AlphaFoldDB" id="A0A935M2Z6"/>
<dbReference type="Gene3D" id="1.20.1250.20">
    <property type="entry name" value="MFS general substrate transporter like domains"/>
    <property type="match status" value="2"/>
</dbReference>
<evidence type="ECO:0000313" key="8">
    <source>
        <dbReference type="EMBL" id="MBK7272455.1"/>
    </source>
</evidence>
<dbReference type="EMBL" id="JADIXZ010000003">
    <property type="protein sequence ID" value="MBK6300129.1"/>
    <property type="molecule type" value="Genomic_DNA"/>
</dbReference>
<evidence type="ECO:0000313" key="10">
    <source>
        <dbReference type="Proteomes" id="UP000718281"/>
    </source>
</evidence>
<dbReference type="InterPro" id="IPR050495">
    <property type="entry name" value="ATG22/LtaA_families"/>
</dbReference>
<dbReference type="PANTHER" id="PTHR23519">
    <property type="entry name" value="AUTOPHAGY-RELATED PROTEIN 22"/>
    <property type="match status" value="1"/>
</dbReference>
<reference evidence="10 11" key="1">
    <citation type="submission" date="2020-10" db="EMBL/GenBank/DDBJ databases">
        <title>Connecting structure to function with the recovery of over 1000 high-quality activated sludge metagenome-assembled genomes encoding full-length rRNA genes using long-read sequencing.</title>
        <authorList>
            <person name="Singleton C.M."/>
            <person name="Petriglieri F."/>
            <person name="Kristensen J.M."/>
            <person name="Kirkegaard R.H."/>
            <person name="Michaelsen T.Y."/>
            <person name="Andersen M.H."/>
            <person name="Karst S.M."/>
            <person name="Dueholm M.S."/>
            <person name="Nielsen P.H."/>
            <person name="Albertsen M."/>
        </authorList>
    </citation>
    <scope>NUCLEOTIDE SEQUENCE [LARGE SCALE GENOMIC DNA]</scope>
    <source>
        <strain evidence="7">AalE_18-Q3-R2-46_BAT3C.188</strain>
        <strain evidence="8">Ega_18-Q3-R5-49_MAXAC.001</strain>
        <strain evidence="9">Ribe_18-Q3-R11-54_MAXAC.001</strain>
    </source>
</reference>
<keyword evidence="2" id="KW-0813">Transport</keyword>
<evidence type="ECO:0000313" key="9">
    <source>
        <dbReference type="EMBL" id="MBL0003686.1"/>
    </source>
</evidence>
<dbReference type="EMBL" id="JADKGK010000014">
    <property type="protein sequence ID" value="MBL0003686.1"/>
    <property type="molecule type" value="Genomic_DNA"/>
</dbReference>
<name>A0A935M2Z6_9MICO</name>
<feature type="transmembrane region" description="Helical" evidence="6">
    <location>
        <begin position="81"/>
        <end position="101"/>
    </location>
</feature>
<evidence type="ECO:0000256" key="6">
    <source>
        <dbReference type="SAM" id="Phobius"/>
    </source>
</evidence>
<dbReference type="EMBL" id="JADJIB010000002">
    <property type="protein sequence ID" value="MBK7272455.1"/>
    <property type="molecule type" value="Genomic_DNA"/>
</dbReference>
<feature type="transmembrane region" description="Helical" evidence="6">
    <location>
        <begin position="361"/>
        <end position="380"/>
    </location>
</feature>
<dbReference type="SUPFAM" id="SSF103473">
    <property type="entry name" value="MFS general substrate transporter"/>
    <property type="match status" value="1"/>
</dbReference>
<dbReference type="InterPro" id="IPR036259">
    <property type="entry name" value="MFS_trans_sf"/>
</dbReference>
<evidence type="ECO:0000256" key="2">
    <source>
        <dbReference type="ARBA" id="ARBA00022448"/>
    </source>
</evidence>
<dbReference type="Proteomes" id="UP000886632">
    <property type="component" value="Unassembled WGS sequence"/>
</dbReference>
<evidence type="ECO:0000256" key="1">
    <source>
        <dbReference type="ARBA" id="ARBA00004127"/>
    </source>
</evidence>
<keyword evidence="5 6" id="KW-0472">Membrane</keyword>
<dbReference type="GO" id="GO:0012505">
    <property type="term" value="C:endomembrane system"/>
    <property type="evidence" value="ECO:0007669"/>
    <property type="project" value="UniProtKB-SubCell"/>
</dbReference>
<comment type="caution">
    <text evidence="8">The sequence shown here is derived from an EMBL/GenBank/DDBJ whole genome shotgun (WGS) entry which is preliminary data.</text>
</comment>
<evidence type="ECO:0000256" key="5">
    <source>
        <dbReference type="ARBA" id="ARBA00023136"/>
    </source>
</evidence>
<dbReference type="PANTHER" id="PTHR23519:SF1">
    <property type="entry name" value="AUTOPHAGY-RELATED PROTEIN 22"/>
    <property type="match status" value="1"/>
</dbReference>
<dbReference type="InterPro" id="IPR024671">
    <property type="entry name" value="Atg22-like"/>
</dbReference>
<keyword evidence="4 6" id="KW-1133">Transmembrane helix</keyword>
<feature type="transmembrane region" description="Helical" evidence="6">
    <location>
        <begin position="337"/>
        <end position="355"/>
    </location>
</feature>
<proteinExistence type="predicted"/>
<evidence type="ECO:0000313" key="7">
    <source>
        <dbReference type="EMBL" id="MBK6300129.1"/>
    </source>
</evidence>
<evidence type="ECO:0000256" key="4">
    <source>
        <dbReference type="ARBA" id="ARBA00022989"/>
    </source>
</evidence>
<feature type="transmembrane region" description="Helical" evidence="6">
    <location>
        <begin position="209"/>
        <end position="227"/>
    </location>
</feature>
<accession>A0A935M2Z6</accession>
<gene>
    <name evidence="7" type="ORF">IPF40_03445</name>
    <name evidence="8" type="ORF">IPI13_04590</name>
    <name evidence="9" type="ORF">IPP00_06750</name>
</gene>
<evidence type="ECO:0000313" key="11">
    <source>
        <dbReference type="Proteomes" id="UP000726105"/>
    </source>
</evidence>
<protein>
    <submittedName>
        <fullName evidence="8">MFS transporter</fullName>
    </submittedName>
</protein>
<feature type="transmembrane region" description="Helical" evidence="6">
    <location>
        <begin position="426"/>
        <end position="444"/>
    </location>
</feature>
<dbReference type="Pfam" id="PF11700">
    <property type="entry name" value="ATG22"/>
    <property type="match status" value="1"/>
</dbReference>
<dbReference type="Proteomes" id="UP000726105">
    <property type="component" value="Unassembled WGS sequence"/>
</dbReference>
<sequence length="464" mass="49718">MSTAGGAAATRAPKSAETREQKSWYWYDWANSAYVTTTATVLFAPYLTSVATAAACPDLADGQRCAATLSVLGIPVSPGSLVAYTATVSTIISAIFLIFVGAIADRSPHPTKLFATFAWTGALSATLMCLVTGTNWQMGVLLFVIANICLGSSLVIYDSLLVRIAGPNDRDRVSSKGWAFGYLGGGLLLLLNFVLVAKPDLVGLDKGGAVRVSLLMAGVWWAAFTIIPVRGLRNVTGTVAPPVAPGEGVVGGSLRQLRETFRDLALHYPQTKLFLLAYLFFNDGIQTVIGNSSLYGIEELEFPQETVLGIFLFVQFVAFFGARFFGQVAARIGAWKTVLSSLGVWTGIVTVAFFVPAKSLVLFLALAFFIGMVLGGSQALSRSLYSQLIPAGKEAEYFSLYQAMERGTSWFGTLIFGLVYQATLSYRAAILALIVFFILGGVLLSRVKMREGIIQAGNEVPRVI</sequence>
<evidence type="ECO:0000256" key="3">
    <source>
        <dbReference type="ARBA" id="ARBA00022692"/>
    </source>
</evidence>
<feature type="transmembrane region" description="Helical" evidence="6">
    <location>
        <begin position="400"/>
        <end position="420"/>
    </location>
</feature>
<keyword evidence="3 6" id="KW-0812">Transmembrane</keyword>
<feature type="transmembrane region" description="Helical" evidence="6">
    <location>
        <begin position="307"/>
        <end position="325"/>
    </location>
</feature>
<organism evidence="8 11">
    <name type="scientific">Candidatus Phosphoribacter hodrii</name>
    <dbReference type="NCBI Taxonomy" id="2953743"/>
    <lineage>
        <taxon>Bacteria</taxon>
        <taxon>Bacillati</taxon>
        <taxon>Actinomycetota</taxon>
        <taxon>Actinomycetes</taxon>
        <taxon>Micrococcales</taxon>
        <taxon>Dermatophilaceae</taxon>
        <taxon>Candidatus Phosphoribacter</taxon>
    </lineage>
</organism>
<feature type="transmembrane region" description="Helical" evidence="6">
    <location>
        <begin position="273"/>
        <end position="295"/>
    </location>
</feature>
<feature type="transmembrane region" description="Helical" evidence="6">
    <location>
        <begin position="113"/>
        <end position="133"/>
    </location>
</feature>
<feature type="transmembrane region" description="Helical" evidence="6">
    <location>
        <begin position="139"/>
        <end position="157"/>
    </location>
</feature>
<comment type="subcellular location">
    <subcellularLocation>
        <location evidence="1">Endomembrane system</location>
        <topology evidence="1">Multi-pass membrane protein</topology>
    </subcellularLocation>
</comment>
<feature type="transmembrane region" description="Helical" evidence="6">
    <location>
        <begin position="178"/>
        <end position="197"/>
    </location>
</feature>
<dbReference type="Proteomes" id="UP000718281">
    <property type="component" value="Unassembled WGS sequence"/>
</dbReference>